<comment type="caution">
    <text evidence="5">The sequence shown here is derived from an EMBL/GenBank/DDBJ whole genome shotgun (WGS) entry which is preliminary data.</text>
</comment>
<name>A0A2W5PBI9_9SPHN</name>
<keyword evidence="2" id="KW-0238">DNA-binding</keyword>
<dbReference type="Gene3D" id="1.10.10.10">
    <property type="entry name" value="Winged helix-like DNA-binding domain superfamily/Winged helix DNA-binding domain"/>
    <property type="match status" value="1"/>
</dbReference>
<dbReference type="SUPFAM" id="SSF46785">
    <property type="entry name" value="Winged helix' DNA-binding domain"/>
    <property type="match status" value="1"/>
</dbReference>
<dbReference type="PANTHER" id="PTHR33164">
    <property type="entry name" value="TRANSCRIPTIONAL REGULATOR, MARR FAMILY"/>
    <property type="match status" value="1"/>
</dbReference>
<dbReference type="GO" id="GO:0006950">
    <property type="term" value="P:response to stress"/>
    <property type="evidence" value="ECO:0007669"/>
    <property type="project" value="TreeGrafter"/>
</dbReference>
<dbReference type="AlphaFoldDB" id="A0A2W5PBI9"/>
<gene>
    <name evidence="5" type="ORF">DI544_04545</name>
</gene>
<evidence type="ECO:0000313" key="5">
    <source>
        <dbReference type="EMBL" id="PZQ61888.1"/>
    </source>
</evidence>
<dbReference type="InterPro" id="IPR000835">
    <property type="entry name" value="HTH_MarR-typ"/>
</dbReference>
<dbReference type="InterPro" id="IPR039422">
    <property type="entry name" value="MarR/SlyA-like"/>
</dbReference>
<organism evidence="5 6">
    <name type="scientific">Sphingomonas taxi</name>
    <dbReference type="NCBI Taxonomy" id="1549858"/>
    <lineage>
        <taxon>Bacteria</taxon>
        <taxon>Pseudomonadati</taxon>
        <taxon>Pseudomonadota</taxon>
        <taxon>Alphaproteobacteria</taxon>
        <taxon>Sphingomonadales</taxon>
        <taxon>Sphingomonadaceae</taxon>
        <taxon>Sphingomonas</taxon>
    </lineage>
</organism>
<dbReference type="GO" id="GO:0003700">
    <property type="term" value="F:DNA-binding transcription factor activity"/>
    <property type="evidence" value="ECO:0007669"/>
    <property type="project" value="InterPro"/>
</dbReference>
<proteinExistence type="predicted"/>
<dbReference type="Proteomes" id="UP000249229">
    <property type="component" value="Unassembled WGS sequence"/>
</dbReference>
<evidence type="ECO:0000313" key="6">
    <source>
        <dbReference type="Proteomes" id="UP000249229"/>
    </source>
</evidence>
<evidence type="ECO:0000259" key="4">
    <source>
        <dbReference type="PROSITE" id="PS50995"/>
    </source>
</evidence>
<keyword evidence="1" id="KW-0805">Transcription regulation</keyword>
<protein>
    <submittedName>
        <fullName evidence="5">MarR family transcriptional regulator</fullName>
    </submittedName>
</protein>
<dbReference type="InterPro" id="IPR036390">
    <property type="entry name" value="WH_DNA-bd_sf"/>
</dbReference>
<accession>A0A2W5PBI9</accession>
<dbReference type="Pfam" id="PF12802">
    <property type="entry name" value="MarR_2"/>
    <property type="match status" value="1"/>
</dbReference>
<dbReference type="InterPro" id="IPR036388">
    <property type="entry name" value="WH-like_DNA-bd_sf"/>
</dbReference>
<sequence>MLYAGMTVEDVSSTLRAFTDALLPIRRAWFQAANVAMDDLDLPSSMSAAILMVSRAGPDGIRQNDLAEEVGIHPTALVRVLDQAQKEDILARRESQTDRRVKTIHLLPRGEQLASRIELAITKLRATLLRDMAPADIEAATRVLRQFGAHTAAYLQEARAKR</sequence>
<dbReference type="PRINTS" id="PR00598">
    <property type="entry name" value="HTHMARR"/>
</dbReference>
<reference evidence="5 6" key="1">
    <citation type="submission" date="2017-08" db="EMBL/GenBank/DDBJ databases">
        <title>Infants hospitalized years apart are colonized by the same room-sourced microbial strains.</title>
        <authorList>
            <person name="Brooks B."/>
            <person name="Olm M.R."/>
            <person name="Firek B.A."/>
            <person name="Baker R."/>
            <person name="Thomas B.C."/>
            <person name="Morowitz M.J."/>
            <person name="Banfield J.F."/>
        </authorList>
    </citation>
    <scope>NUCLEOTIDE SEQUENCE [LARGE SCALE GENOMIC DNA]</scope>
    <source>
        <strain evidence="5">S2_005_001_R1_22</strain>
    </source>
</reference>
<evidence type="ECO:0000256" key="2">
    <source>
        <dbReference type="ARBA" id="ARBA00023125"/>
    </source>
</evidence>
<dbReference type="GO" id="GO:0003677">
    <property type="term" value="F:DNA binding"/>
    <property type="evidence" value="ECO:0007669"/>
    <property type="project" value="UniProtKB-KW"/>
</dbReference>
<evidence type="ECO:0000256" key="1">
    <source>
        <dbReference type="ARBA" id="ARBA00023015"/>
    </source>
</evidence>
<dbReference type="SMART" id="SM00347">
    <property type="entry name" value="HTH_MARR"/>
    <property type="match status" value="1"/>
</dbReference>
<evidence type="ECO:0000256" key="3">
    <source>
        <dbReference type="ARBA" id="ARBA00023163"/>
    </source>
</evidence>
<dbReference type="PROSITE" id="PS50995">
    <property type="entry name" value="HTH_MARR_2"/>
    <property type="match status" value="1"/>
</dbReference>
<keyword evidence="3" id="KW-0804">Transcription</keyword>
<feature type="domain" description="HTH marR-type" evidence="4">
    <location>
        <begin position="8"/>
        <end position="149"/>
    </location>
</feature>
<dbReference type="EMBL" id="QFQI01000002">
    <property type="protein sequence ID" value="PZQ61888.1"/>
    <property type="molecule type" value="Genomic_DNA"/>
</dbReference>
<dbReference type="PANTHER" id="PTHR33164:SF64">
    <property type="entry name" value="TRANSCRIPTIONAL REGULATOR SLYA"/>
    <property type="match status" value="1"/>
</dbReference>